<evidence type="ECO:0000313" key="5">
    <source>
        <dbReference type="Proteomes" id="UP001400965"/>
    </source>
</evidence>
<evidence type="ECO:0000259" key="3">
    <source>
        <dbReference type="PROSITE" id="PS50801"/>
    </source>
</evidence>
<evidence type="ECO:0000256" key="2">
    <source>
        <dbReference type="RuleBase" id="RU003749"/>
    </source>
</evidence>
<evidence type="ECO:0000313" key="4">
    <source>
        <dbReference type="EMBL" id="GAA0864895.1"/>
    </source>
</evidence>
<dbReference type="PROSITE" id="PS50801">
    <property type="entry name" value="STAS"/>
    <property type="match status" value="1"/>
</dbReference>
<dbReference type="Proteomes" id="UP001400965">
    <property type="component" value="Unassembled WGS sequence"/>
</dbReference>
<comment type="caution">
    <text evidence="4">The sequence shown here is derived from an EMBL/GenBank/DDBJ whole genome shotgun (WGS) entry which is preliminary data.</text>
</comment>
<reference evidence="5" key="1">
    <citation type="journal article" date="2019" name="Int. J. Syst. Evol. Microbiol.">
        <title>The Global Catalogue of Microorganisms (GCM) 10K type strain sequencing project: providing services to taxonomists for standard genome sequencing and annotation.</title>
        <authorList>
            <consortium name="The Broad Institute Genomics Platform"/>
            <consortium name="The Broad Institute Genome Sequencing Center for Infectious Disease"/>
            <person name="Wu L."/>
            <person name="Ma J."/>
        </authorList>
    </citation>
    <scope>NUCLEOTIDE SEQUENCE [LARGE SCALE GENOMIC DNA]</scope>
    <source>
        <strain evidence="5">JCM 6486</strain>
    </source>
</reference>
<comment type="similarity">
    <text evidence="1 2">Belongs to the anti-sigma-factor antagonist family.</text>
</comment>
<dbReference type="EMBL" id="BAAACP010000012">
    <property type="protein sequence ID" value="GAA0864895.1"/>
    <property type="molecule type" value="Genomic_DNA"/>
</dbReference>
<dbReference type="PANTHER" id="PTHR33495">
    <property type="entry name" value="ANTI-SIGMA FACTOR ANTAGONIST TM_1081-RELATED-RELATED"/>
    <property type="match status" value="1"/>
</dbReference>
<proteinExistence type="inferred from homology"/>
<organism evidence="4 5">
    <name type="scientific">Paraclostridium tenue</name>
    <dbReference type="NCBI Taxonomy" id="1737"/>
    <lineage>
        <taxon>Bacteria</taxon>
        <taxon>Bacillati</taxon>
        <taxon>Bacillota</taxon>
        <taxon>Clostridia</taxon>
        <taxon>Peptostreptococcales</taxon>
        <taxon>Peptostreptococcaceae</taxon>
        <taxon>Paraclostridium</taxon>
    </lineage>
</organism>
<name>A0ABP3XMM3_9FIRM</name>
<protein>
    <recommendedName>
        <fullName evidence="2">Anti-sigma factor antagonist</fullName>
    </recommendedName>
</protein>
<dbReference type="PANTHER" id="PTHR33495:SF2">
    <property type="entry name" value="ANTI-SIGMA FACTOR ANTAGONIST TM_1081-RELATED"/>
    <property type="match status" value="1"/>
</dbReference>
<feature type="domain" description="STAS" evidence="3">
    <location>
        <begin position="3"/>
        <end position="103"/>
    </location>
</feature>
<evidence type="ECO:0000256" key="1">
    <source>
        <dbReference type="ARBA" id="ARBA00009013"/>
    </source>
</evidence>
<dbReference type="RefSeq" id="WP_346045559.1">
    <property type="nucleotide sequence ID" value="NZ_BAAACP010000012.1"/>
</dbReference>
<dbReference type="SUPFAM" id="SSF52091">
    <property type="entry name" value="SpoIIaa-like"/>
    <property type="match status" value="1"/>
</dbReference>
<dbReference type="InterPro" id="IPR036513">
    <property type="entry name" value="STAS_dom_sf"/>
</dbReference>
<sequence length="103" mass="11535">MSVNIESRLDSNFWNVGINGELDVAGADKVKEHLNGLIEEKPMDLKIDFTNLEYIDSTGLGALIGVLKRLKVNEKDIYIVNARKNVKKIFTITGLDKIFKVEG</sequence>
<dbReference type="Pfam" id="PF01740">
    <property type="entry name" value="STAS"/>
    <property type="match status" value="1"/>
</dbReference>
<dbReference type="CDD" id="cd07043">
    <property type="entry name" value="STAS_anti-anti-sigma_factors"/>
    <property type="match status" value="1"/>
</dbReference>
<gene>
    <name evidence="4" type="ORF">GCM10008917_20130</name>
</gene>
<dbReference type="InterPro" id="IPR002645">
    <property type="entry name" value="STAS_dom"/>
</dbReference>
<dbReference type="InterPro" id="IPR003658">
    <property type="entry name" value="Anti-sigma_ant"/>
</dbReference>
<dbReference type="Gene3D" id="3.30.750.24">
    <property type="entry name" value="STAS domain"/>
    <property type="match status" value="1"/>
</dbReference>
<accession>A0ABP3XMM3</accession>
<keyword evidence="5" id="KW-1185">Reference proteome</keyword>
<dbReference type="NCBIfam" id="TIGR00377">
    <property type="entry name" value="ant_ant_sig"/>
    <property type="match status" value="1"/>
</dbReference>